<dbReference type="AlphaFoldDB" id="A0A8X6R544"/>
<name>A0A8X6R544_NEPPI</name>
<dbReference type="Proteomes" id="UP000887013">
    <property type="component" value="Unassembled WGS sequence"/>
</dbReference>
<sequence length="107" mass="12688">MAPVSANLNIMHRKVLELSSCSYIELNMANKKCDYSNEEDRRIILKEFRKVVKDILQPHHDDDFLLRWLKARDFDIIKSEKMIRESFKFRKKIGADTILTSAYEVPK</sequence>
<dbReference type="PANTHER" id="PTHR23324">
    <property type="entry name" value="SEC14 RELATED PROTEIN"/>
    <property type="match status" value="1"/>
</dbReference>
<evidence type="ECO:0000259" key="1">
    <source>
        <dbReference type="SMART" id="SM01100"/>
    </source>
</evidence>
<dbReference type="InterPro" id="IPR051064">
    <property type="entry name" value="SEC14/CRAL-TRIO_domain"/>
</dbReference>
<gene>
    <name evidence="2" type="primary">SEC14L2_18</name>
    <name evidence="2" type="ORF">NPIL_146901</name>
</gene>
<dbReference type="InterPro" id="IPR011074">
    <property type="entry name" value="CRAL/TRIO_N_dom"/>
</dbReference>
<dbReference type="InterPro" id="IPR036865">
    <property type="entry name" value="CRAL-TRIO_dom_sf"/>
</dbReference>
<dbReference type="PANTHER" id="PTHR23324:SF83">
    <property type="entry name" value="SEC14-LIKE PROTEIN 2"/>
    <property type="match status" value="1"/>
</dbReference>
<organism evidence="2 3">
    <name type="scientific">Nephila pilipes</name>
    <name type="common">Giant wood spider</name>
    <name type="synonym">Nephila maculata</name>
    <dbReference type="NCBI Taxonomy" id="299642"/>
    <lineage>
        <taxon>Eukaryota</taxon>
        <taxon>Metazoa</taxon>
        <taxon>Ecdysozoa</taxon>
        <taxon>Arthropoda</taxon>
        <taxon>Chelicerata</taxon>
        <taxon>Arachnida</taxon>
        <taxon>Araneae</taxon>
        <taxon>Araneomorphae</taxon>
        <taxon>Entelegynae</taxon>
        <taxon>Araneoidea</taxon>
        <taxon>Nephilidae</taxon>
        <taxon>Nephila</taxon>
    </lineage>
</organism>
<dbReference type="GO" id="GO:0005737">
    <property type="term" value="C:cytoplasm"/>
    <property type="evidence" value="ECO:0007669"/>
    <property type="project" value="TreeGrafter"/>
</dbReference>
<accession>A0A8X6R544</accession>
<dbReference type="Pfam" id="PF03765">
    <property type="entry name" value="CRAL_TRIO_N"/>
    <property type="match status" value="1"/>
</dbReference>
<keyword evidence="3" id="KW-1185">Reference proteome</keyword>
<dbReference type="InterPro" id="IPR036273">
    <property type="entry name" value="CRAL/TRIO_N_dom_sf"/>
</dbReference>
<dbReference type="Gene3D" id="3.40.525.10">
    <property type="entry name" value="CRAL-TRIO lipid binding domain"/>
    <property type="match status" value="1"/>
</dbReference>
<evidence type="ECO:0000313" key="2">
    <source>
        <dbReference type="EMBL" id="GFU60414.1"/>
    </source>
</evidence>
<reference evidence="2" key="1">
    <citation type="submission" date="2020-08" db="EMBL/GenBank/DDBJ databases">
        <title>Multicomponent nature underlies the extraordinary mechanical properties of spider dragline silk.</title>
        <authorList>
            <person name="Kono N."/>
            <person name="Nakamura H."/>
            <person name="Mori M."/>
            <person name="Yoshida Y."/>
            <person name="Ohtoshi R."/>
            <person name="Malay A.D."/>
            <person name="Moran D.A.P."/>
            <person name="Tomita M."/>
            <person name="Numata K."/>
            <person name="Arakawa K."/>
        </authorList>
    </citation>
    <scope>NUCLEOTIDE SEQUENCE</scope>
</reference>
<dbReference type="OrthoDB" id="1434354at2759"/>
<feature type="domain" description="CRAL/TRIO N-terminal" evidence="1">
    <location>
        <begin position="61"/>
        <end position="86"/>
    </location>
</feature>
<comment type="caution">
    <text evidence="2">The sequence shown here is derived from an EMBL/GenBank/DDBJ whole genome shotgun (WGS) entry which is preliminary data.</text>
</comment>
<dbReference type="SUPFAM" id="SSF46938">
    <property type="entry name" value="CRAL/TRIO N-terminal domain"/>
    <property type="match status" value="1"/>
</dbReference>
<protein>
    <submittedName>
        <fullName evidence="2">SEC14-like protein 2</fullName>
    </submittedName>
</protein>
<dbReference type="SMART" id="SM01100">
    <property type="entry name" value="CRAL_TRIO_N"/>
    <property type="match status" value="1"/>
</dbReference>
<evidence type="ECO:0000313" key="3">
    <source>
        <dbReference type="Proteomes" id="UP000887013"/>
    </source>
</evidence>
<proteinExistence type="predicted"/>
<dbReference type="EMBL" id="BMAW01040659">
    <property type="protein sequence ID" value="GFU60414.1"/>
    <property type="molecule type" value="Genomic_DNA"/>
</dbReference>